<proteinExistence type="predicted"/>
<accession>G8BT08</accession>
<dbReference type="KEGG" id="tpf:TPHA_0D03440"/>
<dbReference type="RefSeq" id="XP_003685413.1">
    <property type="nucleotide sequence ID" value="XM_003685365.1"/>
</dbReference>
<organism evidence="1 2">
    <name type="scientific">Tetrapisispora phaffii (strain ATCC 24235 / CBS 4417 / NBRC 1672 / NRRL Y-8282 / UCD 70-5)</name>
    <name type="common">Yeast</name>
    <name type="synonym">Fabospora phaffii</name>
    <dbReference type="NCBI Taxonomy" id="1071381"/>
    <lineage>
        <taxon>Eukaryota</taxon>
        <taxon>Fungi</taxon>
        <taxon>Dikarya</taxon>
        <taxon>Ascomycota</taxon>
        <taxon>Saccharomycotina</taxon>
        <taxon>Saccharomycetes</taxon>
        <taxon>Saccharomycetales</taxon>
        <taxon>Saccharomycetaceae</taxon>
        <taxon>Tetrapisispora</taxon>
    </lineage>
</organism>
<evidence type="ECO:0000313" key="2">
    <source>
        <dbReference type="Proteomes" id="UP000005666"/>
    </source>
</evidence>
<keyword evidence="2" id="KW-1185">Reference proteome</keyword>
<dbReference type="AlphaFoldDB" id="G8BT08"/>
<dbReference type="Proteomes" id="UP000005666">
    <property type="component" value="Chromosome 4"/>
</dbReference>
<sequence length="192" mass="21558">MYSTNANFKTTHDGQILISFSSFCRVVGAGATTSSVETWKMGNWLSERRRRWERGRGSEVRRNTVGKQGHREMAVQRWRCVACALLSVITTSAVVSTDILADALASRSATYLQNNNATSANDAPPLTSAWVRACCACYPPRPRPLQQRSRRLYPDTLGLGSSFHPQGWLAFRFRVTLFTRLPHSANSSKYQR</sequence>
<dbReference type="EMBL" id="HE612859">
    <property type="protein sequence ID" value="CCE62979.1"/>
    <property type="molecule type" value="Genomic_DNA"/>
</dbReference>
<protein>
    <submittedName>
        <fullName evidence="1">Uncharacterized protein</fullName>
    </submittedName>
</protein>
<evidence type="ECO:0000313" key="1">
    <source>
        <dbReference type="EMBL" id="CCE62979.1"/>
    </source>
</evidence>
<reference evidence="1 2" key="1">
    <citation type="journal article" date="2011" name="Proc. Natl. Acad. Sci. U.S.A.">
        <title>Evolutionary erosion of yeast sex chromosomes by mating-type switching accidents.</title>
        <authorList>
            <person name="Gordon J.L."/>
            <person name="Armisen D."/>
            <person name="Proux-Wera E."/>
            <person name="Oheigeartaigh S.S."/>
            <person name="Byrne K.P."/>
            <person name="Wolfe K.H."/>
        </authorList>
    </citation>
    <scope>NUCLEOTIDE SEQUENCE [LARGE SCALE GENOMIC DNA]</scope>
    <source>
        <strain evidence="2">ATCC 24235 / CBS 4417 / NBRC 1672 / NRRL Y-8282 / UCD 70-5</strain>
    </source>
</reference>
<dbReference type="HOGENOM" id="CLU_1416047_0_0_1"/>
<name>G8BT08_TETPH</name>
<dbReference type="GeneID" id="11530937"/>
<gene>
    <name evidence="1" type="primary">TPHA0D03440</name>
    <name evidence="1" type="ordered locus">TPHA_0D03440</name>
</gene>